<protein>
    <submittedName>
        <fullName evidence="1">6117_t:CDS:1</fullName>
    </submittedName>
</protein>
<evidence type="ECO:0000313" key="1">
    <source>
        <dbReference type="EMBL" id="CAG8443684.1"/>
    </source>
</evidence>
<name>A0ACA9JZE6_9GLOM</name>
<comment type="caution">
    <text evidence="1">The sequence shown here is derived from an EMBL/GenBank/DDBJ whole genome shotgun (WGS) entry which is preliminary data.</text>
</comment>
<accession>A0ACA9JZE6</accession>
<reference evidence="1" key="1">
    <citation type="submission" date="2021-06" db="EMBL/GenBank/DDBJ databases">
        <authorList>
            <person name="Kallberg Y."/>
            <person name="Tangrot J."/>
            <person name="Rosling A."/>
        </authorList>
    </citation>
    <scope>NUCLEOTIDE SEQUENCE</scope>
    <source>
        <strain evidence="1">28 12/20/2015</strain>
    </source>
</reference>
<keyword evidence="2" id="KW-1185">Reference proteome</keyword>
<dbReference type="EMBL" id="CAJVPW010000124">
    <property type="protein sequence ID" value="CAG8443684.1"/>
    <property type="molecule type" value="Genomic_DNA"/>
</dbReference>
<feature type="non-terminal residue" evidence="1">
    <location>
        <position position="1"/>
    </location>
</feature>
<proteinExistence type="predicted"/>
<dbReference type="Proteomes" id="UP000789366">
    <property type="component" value="Unassembled WGS sequence"/>
</dbReference>
<evidence type="ECO:0000313" key="2">
    <source>
        <dbReference type="Proteomes" id="UP000789366"/>
    </source>
</evidence>
<sequence>KEGHIACDCLEKPLRNRSVNKPEDWRYKERCSNKENEKQKGPDVRLVDLTNEESDFNKKYLAVEIVDDKQDLGDIRNLEKRKQDEEIAERQNKRGRPQKALKIKEVEVSSSDQRCCAS</sequence>
<organism evidence="1 2">
    <name type="scientific">Cetraspora pellucida</name>
    <dbReference type="NCBI Taxonomy" id="1433469"/>
    <lineage>
        <taxon>Eukaryota</taxon>
        <taxon>Fungi</taxon>
        <taxon>Fungi incertae sedis</taxon>
        <taxon>Mucoromycota</taxon>
        <taxon>Glomeromycotina</taxon>
        <taxon>Glomeromycetes</taxon>
        <taxon>Diversisporales</taxon>
        <taxon>Gigasporaceae</taxon>
        <taxon>Cetraspora</taxon>
    </lineage>
</organism>
<gene>
    <name evidence="1" type="ORF">SPELUC_LOCUS359</name>
</gene>